<proteinExistence type="predicted"/>
<name>A0A2P2JBX9_RHIMU</name>
<evidence type="ECO:0000313" key="1">
    <source>
        <dbReference type="EMBL" id="MBW90927.1"/>
    </source>
</evidence>
<dbReference type="AlphaFoldDB" id="A0A2P2JBX9"/>
<accession>A0A2P2JBX9</accession>
<protein>
    <submittedName>
        <fullName evidence="1">Uncharacterized protein</fullName>
    </submittedName>
</protein>
<organism evidence="1">
    <name type="scientific">Rhizophora mucronata</name>
    <name type="common">Asiatic mangrove</name>
    <dbReference type="NCBI Taxonomy" id="61149"/>
    <lineage>
        <taxon>Eukaryota</taxon>
        <taxon>Viridiplantae</taxon>
        <taxon>Streptophyta</taxon>
        <taxon>Embryophyta</taxon>
        <taxon>Tracheophyta</taxon>
        <taxon>Spermatophyta</taxon>
        <taxon>Magnoliopsida</taxon>
        <taxon>eudicotyledons</taxon>
        <taxon>Gunneridae</taxon>
        <taxon>Pentapetalae</taxon>
        <taxon>rosids</taxon>
        <taxon>fabids</taxon>
        <taxon>Malpighiales</taxon>
        <taxon>Rhizophoraceae</taxon>
        <taxon>Rhizophora</taxon>
    </lineage>
</organism>
<sequence length="42" mass="4535">MPSKMKPVSPLWYPSSSLFDNNPNITSSGASFPSFTALTICL</sequence>
<reference evidence="1" key="1">
    <citation type="submission" date="2018-02" db="EMBL/GenBank/DDBJ databases">
        <title>Rhizophora mucronata_Transcriptome.</title>
        <authorList>
            <person name="Meera S.P."/>
            <person name="Sreeshan A."/>
            <person name="Augustine A."/>
        </authorList>
    </citation>
    <scope>NUCLEOTIDE SEQUENCE</scope>
    <source>
        <tissue evidence="1">Leaf</tissue>
    </source>
</reference>
<dbReference type="EMBL" id="GGEC01010444">
    <property type="protein sequence ID" value="MBW90927.1"/>
    <property type="molecule type" value="Transcribed_RNA"/>
</dbReference>